<reference evidence="2" key="1">
    <citation type="journal article" date="2022" name="bioRxiv">
        <title>Sequencing and chromosome-scale assembly of the giantPleurodeles waltlgenome.</title>
        <authorList>
            <person name="Brown T."/>
            <person name="Elewa A."/>
            <person name="Iarovenko S."/>
            <person name="Subramanian E."/>
            <person name="Araus A.J."/>
            <person name="Petzold A."/>
            <person name="Susuki M."/>
            <person name="Suzuki K.-i.T."/>
            <person name="Hayashi T."/>
            <person name="Toyoda A."/>
            <person name="Oliveira C."/>
            <person name="Osipova E."/>
            <person name="Leigh N.D."/>
            <person name="Simon A."/>
            <person name="Yun M.H."/>
        </authorList>
    </citation>
    <scope>NUCLEOTIDE SEQUENCE</scope>
    <source>
        <strain evidence="2">20211129_DDA</strain>
        <tissue evidence="2">Liver</tissue>
    </source>
</reference>
<dbReference type="EMBL" id="JANPWB010000008">
    <property type="protein sequence ID" value="KAJ1165162.1"/>
    <property type="molecule type" value="Genomic_DNA"/>
</dbReference>
<dbReference type="AlphaFoldDB" id="A0AAV7SM43"/>
<sequence length="330" mass="35786">MGAREPRAQDSEPLPQRPAEAPVISTFHIEAPERFGASGVPHESTARQAAQAVQVVHSTGRVSGPSHGLPRGPLQKRPAWVQLAGGEEGGQPLRPLKRRRASWDWTSACAARTTSTAQQPLLPVQAQQPRGTQWRAEYRARLEADSWRRAAAAAGCCWSLEPGSPGGYGEAFGGKRIFSALISAVKAPRENSLPEVSTDDASVEGGDDATMAAEEAVSISAEKCNTPTIVPNAPKTTEDTDFDNEGVNLTPSPQMGDSQPQRFAWRGRRRRHLTHDAGDEDASTQLFLGQDASLLSSQCLQNKHMWLMNRNVHHMQQTLRWTGVVSPLAV</sequence>
<feature type="compositionally biased region" description="Polar residues" evidence="1">
    <location>
        <begin position="247"/>
        <end position="260"/>
    </location>
</feature>
<name>A0AAV7SM43_PLEWA</name>
<organism evidence="2 3">
    <name type="scientific">Pleurodeles waltl</name>
    <name type="common">Iberian ribbed newt</name>
    <dbReference type="NCBI Taxonomy" id="8319"/>
    <lineage>
        <taxon>Eukaryota</taxon>
        <taxon>Metazoa</taxon>
        <taxon>Chordata</taxon>
        <taxon>Craniata</taxon>
        <taxon>Vertebrata</taxon>
        <taxon>Euteleostomi</taxon>
        <taxon>Amphibia</taxon>
        <taxon>Batrachia</taxon>
        <taxon>Caudata</taxon>
        <taxon>Salamandroidea</taxon>
        <taxon>Salamandridae</taxon>
        <taxon>Pleurodelinae</taxon>
        <taxon>Pleurodeles</taxon>
    </lineage>
</organism>
<evidence type="ECO:0000256" key="1">
    <source>
        <dbReference type="SAM" id="MobiDB-lite"/>
    </source>
</evidence>
<keyword evidence="3" id="KW-1185">Reference proteome</keyword>
<dbReference type="Proteomes" id="UP001066276">
    <property type="component" value="Chromosome 4_2"/>
</dbReference>
<feature type="compositionally biased region" description="Basic and acidic residues" evidence="1">
    <location>
        <begin position="1"/>
        <end position="10"/>
    </location>
</feature>
<evidence type="ECO:0000313" key="3">
    <source>
        <dbReference type="Proteomes" id="UP001066276"/>
    </source>
</evidence>
<feature type="region of interest" description="Disordered" evidence="1">
    <location>
        <begin position="226"/>
        <end position="260"/>
    </location>
</feature>
<feature type="region of interest" description="Disordered" evidence="1">
    <location>
        <begin position="1"/>
        <end position="22"/>
    </location>
</feature>
<evidence type="ECO:0000313" key="2">
    <source>
        <dbReference type="EMBL" id="KAJ1165162.1"/>
    </source>
</evidence>
<gene>
    <name evidence="2" type="ORF">NDU88_005591</name>
</gene>
<comment type="caution">
    <text evidence="2">The sequence shown here is derived from an EMBL/GenBank/DDBJ whole genome shotgun (WGS) entry which is preliminary data.</text>
</comment>
<accession>A0AAV7SM43</accession>
<protein>
    <submittedName>
        <fullName evidence="2">Uncharacterized protein</fullName>
    </submittedName>
</protein>
<proteinExistence type="predicted"/>